<organism evidence="10 11">
    <name type="scientific">Methanobrevibacter arboriphilus JCM 13429 = DSM 1125</name>
    <dbReference type="NCBI Taxonomy" id="1300164"/>
    <lineage>
        <taxon>Archaea</taxon>
        <taxon>Methanobacteriati</taxon>
        <taxon>Methanobacteriota</taxon>
        <taxon>Methanomada group</taxon>
        <taxon>Methanobacteria</taxon>
        <taxon>Methanobacteriales</taxon>
        <taxon>Methanobacteriaceae</taxon>
        <taxon>Methanobrevibacter</taxon>
    </lineage>
</organism>
<evidence type="ECO:0000256" key="5">
    <source>
        <dbReference type="ARBA" id="ARBA00023152"/>
    </source>
</evidence>
<feature type="region of interest" description="Disordered" evidence="8">
    <location>
        <begin position="161"/>
        <end position="183"/>
    </location>
</feature>
<dbReference type="UniPathway" id="UPA00109">
    <property type="reaction ID" value="UER00186"/>
</dbReference>
<dbReference type="EC" id="5.4.2.12" evidence="7"/>
<comment type="function">
    <text evidence="2 7">Catalyzes the interconversion of 2-phosphoglycerate and 3-phosphoglycerate.</text>
</comment>
<dbReference type="EMBL" id="JXMW01000001">
    <property type="protein sequence ID" value="OQD59733.1"/>
    <property type="molecule type" value="Genomic_DNA"/>
</dbReference>
<dbReference type="InterPro" id="IPR004456">
    <property type="entry name" value="Pglycerate_mutase_ApgM"/>
</dbReference>
<dbReference type="SUPFAM" id="SSF53649">
    <property type="entry name" value="Alkaline phosphatase-like"/>
    <property type="match status" value="1"/>
</dbReference>
<keyword evidence="6 7" id="KW-0413">Isomerase</keyword>
<dbReference type="PANTHER" id="PTHR31209">
    <property type="entry name" value="COFACTOR-INDEPENDENT PHOSPHOGLYCERATE MUTASE"/>
    <property type="match status" value="1"/>
</dbReference>
<proteinExistence type="inferred from homology"/>
<comment type="catalytic activity">
    <reaction evidence="1 7">
        <text>(2R)-2-phosphoglycerate = (2R)-3-phosphoglycerate</text>
        <dbReference type="Rhea" id="RHEA:15901"/>
        <dbReference type="ChEBI" id="CHEBI:58272"/>
        <dbReference type="ChEBI" id="CHEBI:58289"/>
        <dbReference type="EC" id="5.4.2.12"/>
    </reaction>
</comment>
<dbReference type="InterPro" id="IPR006124">
    <property type="entry name" value="Metalloenzyme"/>
</dbReference>
<evidence type="ECO:0000256" key="6">
    <source>
        <dbReference type="ARBA" id="ARBA00023235"/>
    </source>
</evidence>
<dbReference type="AlphaFoldDB" id="A0A1V6N568"/>
<dbReference type="GO" id="GO:0004619">
    <property type="term" value="F:phosphoglycerate mutase activity"/>
    <property type="evidence" value="ECO:0007669"/>
    <property type="project" value="UniProtKB-UniRule"/>
</dbReference>
<name>A0A1V6N568_METAZ</name>
<dbReference type="CDD" id="cd16011">
    <property type="entry name" value="iPGM_like"/>
    <property type="match status" value="1"/>
</dbReference>
<accession>A0A1V6N568</accession>
<sequence>MKGMILIMDGLGDRPLKDLNGMTPLQAAKTPNMDKMAEKGINGLMDSIKPGIIPGSDTAHISILGYDPYEIYTGRGPFEASGVGVDILPGDIAFRCNFSTADSNKIITDRRAGRIRDGTKDIINTLNGMIIEGYEDVKIIFKESTGHRAVLVLRSEGHESLSDAVSDADPKNEGKPPKTVFPTDDTKEAVRTADILNKIVDTSYEMIKDHPVNQEREKNGEPPANIIVPRGAGAVPEVESINEKYNLNSLCIAETGLIMGIGRFAGMDIIEVEGATGGTDTNLDNIIDEIVKHATGNEYNFLLINIDGADEAGHDGSFEEKLEFIEKVDKIVIKKLLEIEDCYIILTADHSTPISRMDHTADPVPIIINGPEVRIDNVKEFNEIEAHKGGLCRIRGSDVMDILMDLMNNSSKFGA</sequence>
<dbReference type="GO" id="GO:0006096">
    <property type="term" value="P:glycolytic process"/>
    <property type="evidence" value="ECO:0007669"/>
    <property type="project" value="UniProtKB-UniRule"/>
</dbReference>
<dbReference type="PANTHER" id="PTHR31209:SF0">
    <property type="entry name" value="METALLOENZYME DOMAIN-CONTAINING PROTEIN"/>
    <property type="match status" value="1"/>
</dbReference>
<dbReference type="PIRSF" id="PIRSF006392">
    <property type="entry name" value="IPGAM_arch"/>
    <property type="match status" value="1"/>
</dbReference>
<dbReference type="NCBIfam" id="NF003104">
    <property type="entry name" value="PRK04024.1"/>
    <property type="match status" value="1"/>
</dbReference>
<dbReference type="GO" id="GO:0046872">
    <property type="term" value="F:metal ion binding"/>
    <property type="evidence" value="ECO:0007669"/>
    <property type="project" value="InterPro"/>
</dbReference>
<keyword evidence="11" id="KW-1185">Reference proteome</keyword>
<comment type="pathway">
    <text evidence="3 7">Carbohydrate degradation; glycolysis; pyruvate from D-glyceraldehyde 3-phosphate: step 3/5.</text>
</comment>
<evidence type="ECO:0000256" key="8">
    <source>
        <dbReference type="SAM" id="MobiDB-lite"/>
    </source>
</evidence>
<dbReference type="Pfam" id="PF01676">
    <property type="entry name" value="Metalloenzyme"/>
    <property type="match status" value="1"/>
</dbReference>
<protein>
    <recommendedName>
        <fullName evidence="7">2,3-bisphosphoglycerate-independent phosphoglycerate mutase</fullName>
        <shortName evidence="7">BPG-independent PGAM</shortName>
        <shortName evidence="7">Phosphoglyceromutase</shortName>
        <shortName evidence="7">aPGAM</shortName>
        <ecNumber evidence="7">5.4.2.12</ecNumber>
    </recommendedName>
</protein>
<dbReference type="RefSeq" id="WP_080459366.1">
    <property type="nucleotide sequence ID" value="NZ_JXMW01000001.1"/>
</dbReference>
<feature type="domain" description="Metalloenzyme" evidence="9">
    <location>
        <begin position="1"/>
        <end position="405"/>
    </location>
</feature>
<dbReference type="OrthoDB" id="52918at2157"/>
<evidence type="ECO:0000256" key="1">
    <source>
        <dbReference type="ARBA" id="ARBA00000370"/>
    </source>
</evidence>
<gene>
    <name evidence="10" type="primary">apgM1</name>
    <name evidence="7" type="synonym">apgM</name>
    <name evidence="10" type="ORF">MBBAR_1c01300</name>
</gene>
<evidence type="ECO:0000256" key="7">
    <source>
        <dbReference type="HAMAP-Rule" id="MF_01402"/>
    </source>
</evidence>
<evidence type="ECO:0000256" key="4">
    <source>
        <dbReference type="ARBA" id="ARBA00005524"/>
    </source>
</evidence>
<keyword evidence="5 7" id="KW-0324">Glycolysis</keyword>
<comment type="similarity">
    <text evidence="4 7">Belongs to the BPG-independent phosphoglycerate mutase family. A-PGAM subfamily.</text>
</comment>
<evidence type="ECO:0000313" key="10">
    <source>
        <dbReference type="EMBL" id="OQD59733.1"/>
    </source>
</evidence>
<evidence type="ECO:0000259" key="9">
    <source>
        <dbReference type="Pfam" id="PF01676"/>
    </source>
</evidence>
<dbReference type="Proteomes" id="UP000191661">
    <property type="component" value="Unassembled WGS sequence"/>
</dbReference>
<comment type="caution">
    <text evidence="10">The sequence shown here is derived from an EMBL/GenBank/DDBJ whole genome shotgun (WGS) entry which is preliminary data.</text>
</comment>
<dbReference type="InterPro" id="IPR017850">
    <property type="entry name" value="Alkaline_phosphatase_core_sf"/>
</dbReference>
<dbReference type="InterPro" id="IPR023665">
    <property type="entry name" value="ApgAM_prokaryotes"/>
</dbReference>
<dbReference type="Gene3D" id="3.40.720.10">
    <property type="entry name" value="Alkaline Phosphatase, subunit A"/>
    <property type="match status" value="2"/>
</dbReference>
<reference evidence="10 11" key="1">
    <citation type="submission" date="2014-12" db="EMBL/GenBank/DDBJ databases">
        <title>Genome sequence of Methanobrevibacter arboriphilicus DH1, DSM1125.</title>
        <authorList>
            <person name="Poehlein A."/>
            <person name="Thauer R.K."/>
            <person name="Seedorf H."/>
            <person name="Daniel R."/>
        </authorList>
    </citation>
    <scope>NUCLEOTIDE SEQUENCE [LARGE SCALE GENOMIC DNA]</scope>
    <source>
        <strain evidence="10 11">DH1</strain>
    </source>
</reference>
<dbReference type="NCBIfam" id="TIGR00306">
    <property type="entry name" value="apgM"/>
    <property type="match status" value="1"/>
</dbReference>
<evidence type="ECO:0000256" key="2">
    <source>
        <dbReference type="ARBA" id="ARBA00002315"/>
    </source>
</evidence>
<dbReference type="HAMAP" id="MF_01402_A">
    <property type="entry name" value="ApgM_A"/>
    <property type="match status" value="1"/>
</dbReference>
<evidence type="ECO:0000256" key="3">
    <source>
        <dbReference type="ARBA" id="ARBA00004798"/>
    </source>
</evidence>
<dbReference type="Pfam" id="PF10143">
    <property type="entry name" value="PhosphMutase"/>
    <property type="match status" value="1"/>
</dbReference>
<evidence type="ECO:0000313" key="11">
    <source>
        <dbReference type="Proteomes" id="UP000191661"/>
    </source>
</evidence>